<evidence type="ECO:0000256" key="2">
    <source>
        <dbReference type="ARBA" id="ARBA00023125"/>
    </source>
</evidence>
<reference evidence="6" key="2">
    <citation type="submission" date="2019-07" db="EMBL/GenBank/DDBJ databases">
        <authorList>
            <person name="Yang Y."/>
            <person name="Bocs S."/>
            <person name="Baudouin L."/>
        </authorList>
    </citation>
    <scope>NUCLEOTIDE SEQUENCE</scope>
    <source>
        <tissue evidence="6">Spear leaf of Hainan Tall coconut</tissue>
    </source>
</reference>
<dbReference type="Proteomes" id="UP000797356">
    <property type="component" value="Chromosome 12"/>
</dbReference>
<dbReference type="InterPro" id="IPR036093">
    <property type="entry name" value="NAC_dom_sf"/>
</dbReference>
<dbReference type="EMBL" id="CM017883">
    <property type="protein sequence ID" value="KAG1365579.1"/>
    <property type="molecule type" value="Genomic_DNA"/>
</dbReference>
<dbReference type="GO" id="GO:0005634">
    <property type="term" value="C:nucleus"/>
    <property type="evidence" value="ECO:0007669"/>
    <property type="project" value="UniProtKB-ARBA"/>
</dbReference>
<feature type="domain" description="NAC" evidence="5">
    <location>
        <begin position="15"/>
        <end position="166"/>
    </location>
</feature>
<dbReference type="GO" id="GO:0003677">
    <property type="term" value="F:DNA binding"/>
    <property type="evidence" value="ECO:0007669"/>
    <property type="project" value="UniProtKB-KW"/>
</dbReference>
<dbReference type="SUPFAM" id="SSF101941">
    <property type="entry name" value="NAC domain"/>
    <property type="match status" value="1"/>
</dbReference>
<dbReference type="PANTHER" id="PTHR31744">
    <property type="entry name" value="PROTEIN CUP-SHAPED COTYLEDON 2-RELATED"/>
    <property type="match status" value="1"/>
</dbReference>
<accession>A0A8K0IRR6</accession>
<evidence type="ECO:0000313" key="6">
    <source>
        <dbReference type="EMBL" id="KAG1365579.1"/>
    </source>
</evidence>
<keyword evidence="7" id="KW-1185">Reference proteome</keyword>
<comment type="caution">
    <text evidence="6">The sequence shown here is derived from an EMBL/GenBank/DDBJ whole genome shotgun (WGS) entry which is preliminary data.</text>
</comment>
<evidence type="ECO:0000259" key="5">
    <source>
        <dbReference type="PROSITE" id="PS51005"/>
    </source>
</evidence>
<dbReference type="FunFam" id="2.170.150.80:FF:000006">
    <property type="entry name" value="NAC domain-containing protein 100-like"/>
    <property type="match status" value="1"/>
</dbReference>
<protein>
    <submittedName>
        <fullName evidence="6">NAC domain-containing protein</fullName>
    </submittedName>
</protein>
<dbReference type="PROSITE" id="PS51005">
    <property type="entry name" value="NAC"/>
    <property type="match status" value="1"/>
</dbReference>
<dbReference type="OrthoDB" id="1424968at2759"/>
<dbReference type="PANTHER" id="PTHR31744:SF92">
    <property type="entry name" value="NAC DOMAIN-CONTAINING PROTEIN 87"/>
    <property type="match status" value="1"/>
</dbReference>
<keyword evidence="3" id="KW-0804">Transcription</keyword>
<evidence type="ECO:0000256" key="3">
    <source>
        <dbReference type="ARBA" id="ARBA00023163"/>
    </source>
</evidence>
<keyword evidence="1" id="KW-0805">Transcription regulation</keyword>
<dbReference type="Pfam" id="PF02365">
    <property type="entry name" value="NAM"/>
    <property type="match status" value="1"/>
</dbReference>
<dbReference type="InterPro" id="IPR003441">
    <property type="entry name" value="NAC-dom"/>
</dbReference>
<evidence type="ECO:0000313" key="7">
    <source>
        <dbReference type="Proteomes" id="UP000797356"/>
    </source>
</evidence>
<evidence type="ECO:0000256" key="4">
    <source>
        <dbReference type="ARBA" id="ARBA00023242"/>
    </source>
</evidence>
<name>A0A8K0IRR6_COCNU</name>
<gene>
    <name evidence="6" type="ORF">COCNU_12G005790</name>
</gene>
<keyword evidence="4" id="KW-0539">Nucleus</keyword>
<dbReference type="Gene3D" id="2.170.150.80">
    <property type="entry name" value="NAC domain"/>
    <property type="match status" value="1"/>
</dbReference>
<evidence type="ECO:0000256" key="1">
    <source>
        <dbReference type="ARBA" id="ARBA00023015"/>
    </source>
</evidence>
<proteinExistence type="predicted"/>
<sequence>MGEVCVLAKEECMDLPPGFRFHPTDEEIITHYLSEKVMNPSFIARAMGDVDLNKCEPWDLPSRAKMGEKEWYFFCQKDRKYPTGMRTNRATEAGYWKATGKDREIYRGKRILVGMKKTLVFYTGRAPKGEKTNWVMHEFRLEGRTQYHNRQRTPKDEWVVCRVFHKNIGIKRSPMPELVGTNSFGDGIMDSLMDPSYFNSNNRPSSSYITAGDGGGFREISTSNTLMPSNFTMLGLEDPQFNSLMTNSFPNTYNQESTSINFPRIPPRDPYVLLPGSANLGYLHQEQAITKTLSGANDVPNGLKGTCKVEQFSNSMVSQDTGLSNDMNTETSSAISKHEMEGYRSYDVLDGLIAAGSVQDLDNLWKY</sequence>
<reference evidence="6" key="1">
    <citation type="journal article" date="2017" name="Gigascience">
        <title>The genome draft of coconut (Cocos nucifera).</title>
        <authorList>
            <person name="Xiao Y."/>
            <person name="Xu P."/>
            <person name="Fan H."/>
            <person name="Baudouin L."/>
            <person name="Xia W."/>
            <person name="Bocs S."/>
            <person name="Xu J."/>
            <person name="Li Q."/>
            <person name="Guo A."/>
            <person name="Zhou L."/>
            <person name="Li J."/>
            <person name="Wu Y."/>
            <person name="Ma Z."/>
            <person name="Armero A."/>
            <person name="Issali A.E."/>
            <person name="Liu N."/>
            <person name="Peng M."/>
            <person name="Yang Y."/>
        </authorList>
    </citation>
    <scope>NUCLEOTIDE SEQUENCE</scope>
    <source>
        <tissue evidence="6">Spear leaf of Hainan Tall coconut</tissue>
    </source>
</reference>
<dbReference type="AlphaFoldDB" id="A0A8K0IRR6"/>
<dbReference type="GO" id="GO:0006355">
    <property type="term" value="P:regulation of DNA-templated transcription"/>
    <property type="evidence" value="ECO:0007669"/>
    <property type="project" value="InterPro"/>
</dbReference>
<keyword evidence="2" id="KW-0238">DNA-binding</keyword>
<organism evidence="6 7">
    <name type="scientific">Cocos nucifera</name>
    <name type="common">Coconut palm</name>
    <dbReference type="NCBI Taxonomy" id="13894"/>
    <lineage>
        <taxon>Eukaryota</taxon>
        <taxon>Viridiplantae</taxon>
        <taxon>Streptophyta</taxon>
        <taxon>Embryophyta</taxon>
        <taxon>Tracheophyta</taxon>
        <taxon>Spermatophyta</taxon>
        <taxon>Magnoliopsida</taxon>
        <taxon>Liliopsida</taxon>
        <taxon>Arecaceae</taxon>
        <taxon>Arecoideae</taxon>
        <taxon>Cocoseae</taxon>
        <taxon>Attaleinae</taxon>
        <taxon>Cocos</taxon>
    </lineage>
</organism>